<keyword evidence="3" id="KW-1185">Reference proteome</keyword>
<comment type="caution">
    <text evidence="2">The sequence shown here is derived from an EMBL/GenBank/DDBJ whole genome shotgun (WGS) entry which is preliminary data.</text>
</comment>
<sequence>MSRTPRESELELAQADLTDQINSLHRSTTATKEDWDLLAVRAKAVNDQLTAIRTPDARLTQRVTIYQVGAGITVALIAATTLYYTFKVPHVKEVYLQKGEVTCSPTKPGSCILSGSALWRSPSSTP</sequence>
<feature type="transmembrane region" description="Helical" evidence="1">
    <location>
        <begin position="63"/>
        <end position="86"/>
    </location>
</feature>
<gene>
    <name evidence="2" type="ORF">LMG32879_002940</name>
</gene>
<evidence type="ECO:0000256" key="1">
    <source>
        <dbReference type="SAM" id="Phobius"/>
    </source>
</evidence>
<accession>A0AA35VDB5</accession>
<dbReference type="RefSeq" id="WP_289842239.1">
    <property type="nucleotide sequence ID" value="NZ_CATKSH010000032.1"/>
</dbReference>
<organism evidence="2 3">
    <name type="scientific">Brytella acorum</name>
    <dbReference type="NCBI Taxonomy" id="2959299"/>
    <lineage>
        <taxon>Bacteria</taxon>
        <taxon>Pseudomonadati</taxon>
        <taxon>Pseudomonadota</taxon>
        <taxon>Alphaproteobacteria</taxon>
        <taxon>Acetobacterales</taxon>
        <taxon>Acetobacteraceae</taxon>
        <taxon>Brytella</taxon>
    </lineage>
</organism>
<keyword evidence="1" id="KW-0812">Transmembrane</keyword>
<keyword evidence="1" id="KW-1133">Transmembrane helix</keyword>
<proteinExistence type="predicted"/>
<dbReference type="AlphaFoldDB" id="A0AA35VDB5"/>
<dbReference type="Proteomes" id="UP001176960">
    <property type="component" value="Unassembled WGS sequence"/>
</dbReference>
<name>A0AA35VDB5_9PROT</name>
<keyword evidence="1" id="KW-0472">Membrane</keyword>
<dbReference type="EMBL" id="CATKSH010000032">
    <property type="protein sequence ID" value="CAI9122083.1"/>
    <property type="molecule type" value="Genomic_DNA"/>
</dbReference>
<protein>
    <submittedName>
        <fullName evidence="2">Uncharacterized protein</fullName>
    </submittedName>
</protein>
<reference evidence="2" key="1">
    <citation type="submission" date="2023-03" db="EMBL/GenBank/DDBJ databases">
        <authorList>
            <person name="Cleenwerck I."/>
        </authorList>
    </citation>
    <scope>NUCLEOTIDE SEQUENCE</scope>
    <source>
        <strain evidence="2">LMG 32879</strain>
    </source>
</reference>
<evidence type="ECO:0000313" key="2">
    <source>
        <dbReference type="EMBL" id="CAI9122083.1"/>
    </source>
</evidence>
<evidence type="ECO:0000313" key="3">
    <source>
        <dbReference type="Proteomes" id="UP001176960"/>
    </source>
</evidence>